<evidence type="ECO:0000313" key="2">
    <source>
        <dbReference type="Proteomes" id="UP001500683"/>
    </source>
</evidence>
<evidence type="ECO:0000313" key="1">
    <source>
        <dbReference type="EMBL" id="GAA4085888.1"/>
    </source>
</evidence>
<dbReference type="Proteomes" id="UP001500683">
    <property type="component" value="Unassembled WGS sequence"/>
</dbReference>
<dbReference type="EMBL" id="BAAAZG010000039">
    <property type="protein sequence ID" value="GAA4085888.1"/>
    <property type="molecule type" value="Genomic_DNA"/>
</dbReference>
<organism evidence="1 2">
    <name type="scientific">Actinomadura miaoliensis</name>
    <dbReference type="NCBI Taxonomy" id="430685"/>
    <lineage>
        <taxon>Bacteria</taxon>
        <taxon>Bacillati</taxon>
        <taxon>Actinomycetota</taxon>
        <taxon>Actinomycetes</taxon>
        <taxon>Streptosporangiales</taxon>
        <taxon>Thermomonosporaceae</taxon>
        <taxon>Actinomadura</taxon>
    </lineage>
</organism>
<reference evidence="2" key="1">
    <citation type="journal article" date="2019" name="Int. J. Syst. Evol. Microbiol.">
        <title>The Global Catalogue of Microorganisms (GCM) 10K type strain sequencing project: providing services to taxonomists for standard genome sequencing and annotation.</title>
        <authorList>
            <consortium name="The Broad Institute Genomics Platform"/>
            <consortium name="The Broad Institute Genome Sequencing Center for Infectious Disease"/>
            <person name="Wu L."/>
            <person name="Ma J."/>
        </authorList>
    </citation>
    <scope>NUCLEOTIDE SEQUENCE [LARGE SCALE GENOMIC DNA]</scope>
    <source>
        <strain evidence="2">JCM 16702</strain>
    </source>
</reference>
<name>A0ABP7WCD1_9ACTN</name>
<evidence type="ECO:0008006" key="3">
    <source>
        <dbReference type="Google" id="ProtNLM"/>
    </source>
</evidence>
<keyword evidence="2" id="KW-1185">Reference proteome</keyword>
<protein>
    <recommendedName>
        <fullName evidence="3">CN hydrolase domain-containing protein</fullName>
    </recommendedName>
</protein>
<dbReference type="SUPFAM" id="SSF56317">
    <property type="entry name" value="Carbon-nitrogen hydrolase"/>
    <property type="match status" value="1"/>
</dbReference>
<accession>A0ABP7WCD1</accession>
<gene>
    <name evidence="1" type="ORF">GCM10022214_52370</name>
</gene>
<sequence length="495" mass="54824">MTDQPAAPAQPAHPADPADLFVTLYDALPDGLFEGWTVTGWSSDPDVLRQATELSETVLELGELPPETTERFISRHGHRGRFTLLLGLDIALAHANPYGPYHASPAMTGTLVRYLTEGRFNSEATDGALLPRCAYPGRPRGRRAKDEFFGVHRVPAEYWDGVEHEVLPAVHDAHFPKDRPVTVGCAPLLETFDDIELSFEKRFGMTVYRLRPADSPGLRTRIKTILRRLDEAGAQIAVLPEASLNDALLEHWKEAAFDTAGRDRDAHPLRYLLLGSGPLGSTEPPPNRAVLLDRWTGRELLVQDKLSGFTLDAGQMREWRLPHAPTEGVADEYITPGSTVRMLDCSLGRLAVLICEDLSRSITWDRELRACGVSHLFVPIFSKPILPYRWEQQGAERQITLLGSWVTVANSLAVGAAIPETEILRPRYTCLVAGPRGLARATYGMEIQFGSAETGDELGLVAPDDGDEPGEGVLPRVFPGAVHNMWHDHWPRRKR</sequence>
<dbReference type="Gene3D" id="3.60.110.10">
    <property type="entry name" value="Carbon-nitrogen hydrolase"/>
    <property type="match status" value="1"/>
</dbReference>
<dbReference type="InterPro" id="IPR036526">
    <property type="entry name" value="C-N_Hydrolase_sf"/>
</dbReference>
<dbReference type="RefSeq" id="WP_344952608.1">
    <property type="nucleotide sequence ID" value="NZ_BAAAZG010000039.1"/>
</dbReference>
<proteinExistence type="predicted"/>
<comment type="caution">
    <text evidence="1">The sequence shown here is derived from an EMBL/GenBank/DDBJ whole genome shotgun (WGS) entry which is preliminary data.</text>
</comment>